<dbReference type="PANTHER" id="PTHR12295">
    <property type="entry name" value="FURRY-RELATED"/>
    <property type="match status" value="1"/>
</dbReference>
<feature type="region of interest" description="Disordered" evidence="1">
    <location>
        <begin position="382"/>
        <end position="498"/>
    </location>
</feature>
<dbReference type="Pfam" id="PF14225">
    <property type="entry name" value="MOR2-PAG1_C"/>
    <property type="match status" value="1"/>
</dbReference>
<dbReference type="GO" id="GO:0000902">
    <property type="term" value="P:cell morphogenesis"/>
    <property type="evidence" value="ECO:0007669"/>
    <property type="project" value="InterPro"/>
</dbReference>
<evidence type="ECO:0000256" key="1">
    <source>
        <dbReference type="SAM" id="MobiDB-lite"/>
    </source>
</evidence>
<evidence type="ECO:0000313" key="4">
    <source>
        <dbReference type="EnsemblMetazoa" id="ACOM038343-PA.1"/>
    </source>
</evidence>
<feature type="region of interest" description="Disordered" evidence="1">
    <location>
        <begin position="935"/>
        <end position="990"/>
    </location>
</feature>
<feature type="domain" description="Protein furry C-terminal" evidence="3">
    <location>
        <begin position="188"/>
        <end position="448"/>
    </location>
</feature>
<dbReference type="AlphaFoldDB" id="A0A8W7PUY5"/>
<feature type="domain" description="Cell morphogenesis protein C-terminal" evidence="2">
    <location>
        <begin position="1"/>
        <end position="152"/>
    </location>
</feature>
<organism evidence="4">
    <name type="scientific">Anopheles coluzzii</name>
    <name type="common">African malaria mosquito</name>
    <dbReference type="NCBI Taxonomy" id="1518534"/>
    <lineage>
        <taxon>Eukaryota</taxon>
        <taxon>Metazoa</taxon>
        <taxon>Ecdysozoa</taxon>
        <taxon>Arthropoda</taxon>
        <taxon>Hexapoda</taxon>
        <taxon>Insecta</taxon>
        <taxon>Pterygota</taxon>
        <taxon>Neoptera</taxon>
        <taxon>Endopterygota</taxon>
        <taxon>Diptera</taxon>
        <taxon>Nematocera</taxon>
        <taxon>Culicoidea</taxon>
        <taxon>Culicidae</taxon>
        <taxon>Anophelinae</taxon>
        <taxon>Anopheles</taxon>
    </lineage>
</organism>
<dbReference type="GO" id="GO:0031175">
    <property type="term" value="P:neuron projection development"/>
    <property type="evidence" value="ECO:0007669"/>
    <property type="project" value="TreeGrafter"/>
</dbReference>
<accession>A0A8W7PUY5</accession>
<dbReference type="Proteomes" id="UP000075882">
    <property type="component" value="Unassembled WGS sequence"/>
</dbReference>
<evidence type="ECO:0000259" key="3">
    <source>
        <dbReference type="Pfam" id="PF19421"/>
    </source>
</evidence>
<dbReference type="PANTHER" id="PTHR12295:SF30">
    <property type="entry name" value="PROTEIN FURRY"/>
    <property type="match status" value="1"/>
</dbReference>
<dbReference type="GO" id="GO:0030427">
    <property type="term" value="C:site of polarized growth"/>
    <property type="evidence" value="ECO:0007669"/>
    <property type="project" value="TreeGrafter"/>
</dbReference>
<feature type="compositionally biased region" description="Gly residues" evidence="1">
    <location>
        <begin position="225"/>
        <end position="237"/>
    </location>
</feature>
<dbReference type="VEuPathDB" id="VectorBase:ACON2_036227"/>
<evidence type="ECO:0008006" key="5">
    <source>
        <dbReference type="Google" id="ProtNLM"/>
    </source>
</evidence>
<feature type="region of interest" description="Disordered" evidence="1">
    <location>
        <begin position="747"/>
        <end position="769"/>
    </location>
</feature>
<dbReference type="InterPro" id="IPR045842">
    <property type="entry name" value="Fry_C"/>
</dbReference>
<dbReference type="InterPro" id="IPR039867">
    <property type="entry name" value="Furry/Tao3/Mor2"/>
</dbReference>
<feature type="compositionally biased region" description="Polar residues" evidence="1">
    <location>
        <begin position="748"/>
        <end position="760"/>
    </location>
</feature>
<name>A0A8W7PUY5_ANOCL</name>
<dbReference type="InterPro" id="IPR025481">
    <property type="entry name" value="Cell_Morphogen_C"/>
</dbReference>
<proteinExistence type="predicted"/>
<feature type="compositionally biased region" description="Acidic residues" evidence="1">
    <location>
        <begin position="438"/>
        <end position="451"/>
    </location>
</feature>
<reference evidence="4" key="1">
    <citation type="submission" date="2022-08" db="UniProtKB">
        <authorList>
            <consortium name="EnsemblMetazoa"/>
        </authorList>
    </citation>
    <scope>IDENTIFICATION</scope>
</reference>
<feature type="compositionally biased region" description="Polar residues" evidence="1">
    <location>
        <begin position="256"/>
        <end position="268"/>
    </location>
</feature>
<feature type="domain" description="Protein furry C-terminal" evidence="3">
    <location>
        <begin position="521"/>
        <end position="799"/>
    </location>
</feature>
<dbReference type="EnsemblMetazoa" id="ACOM038343-RA">
    <property type="protein sequence ID" value="ACOM038343-PA.1"/>
    <property type="gene ID" value="ACOM038343"/>
</dbReference>
<feature type="region of interest" description="Disordered" evidence="1">
    <location>
        <begin position="332"/>
        <end position="361"/>
    </location>
</feature>
<dbReference type="GO" id="GO:0005938">
    <property type="term" value="C:cell cortex"/>
    <property type="evidence" value="ECO:0007669"/>
    <property type="project" value="TreeGrafter"/>
</dbReference>
<sequence length="998" mass="107383">MNVIALLPYMLLHYEDANEICIRSAENIAQVASEMGLKLENLGTVMTLYSRKTFSKESFQWTKCVVKYLYDTYAHMGLHMLAFLTEVLEKGWVQVQLQVLSVIHCMLHYVDLSAVAIQPIAGDMLRIISKYLDSPNWKEALKILKFVVTRSSSLQVVPQSSEGGGGGGGGSSFANLHGSFSDSEVFCKKELAGRTMEFSFDVSQTPLIGRKLLLKSDHDTSAPSGVGGGTQMGGKGFNGSSNVTGSGAHYSGHAGTPNSPRRSASLSPADTAPLSGWKRPWMSQGRVRECLVNLLTTCGQRVGLPKSPSDDIISSLYSKVIFSQSSDLLERQSSAASSTDETSGAQQDLSGGSKRDDGAPDFGVFKDFDFLEYESESIEGESTDNFNWGVRRRPLSEGENEPHSLSAAGVRASHTNIDESLSEKTPVFNRRKRPNADDSSDEEVESESPLDEEPRPIFTKAAYLSGPPTSLSLRERRHRRDSVSRSDTSGSSAGDLGDITPCNASPHLPGMHPFRTGPIRDESVDVWRRNLVGLLVNQPSSHAPDLLNQMFRLIKELTVRSIAISKECMRYFTGCGVQLGHRISVLSDLLATRGDPPKIWYHQSLATTPRLFENLRYGVLEVQEHLETFFDRKETVLDSLDEVKTSCKLALFTSDIDSANEGTGGSSAVVSLSTSTDPATAELLLDLGRGLYKLMFQLLLLIESDHKIAISVVQNLRQNEQMQDLSNLYLSVRGALLRCIDDAEMESLDTSTSTEGENTPTPSPGLPMNNSEFENILVELIDNQRWSAAINHVKQHKQMSNHSASNYNLSGGASGSSGGGSGVGGMMFASGGGNCSITGGGGVGDGLFANLGTEFKPVDDLSIILNVYAHRLTKDRNDVFIVSRSELELSEIYQILMENLLHVSSALSNMEISMKANTSSSSSTVTTMTTIPAVIGTGPSTGPGNGGTGNGHSGAPGNAAGSLAGSTAQGSSNLPPPPPPVLAPTNPFKDTVDIITTL</sequence>
<feature type="compositionally biased region" description="Polar residues" evidence="1">
    <location>
        <begin position="964"/>
        <end position="973"/>
    </location>
</feature>
<feature type="compositionally biased region" description="Gly residues" evidence="1">
    <location>
        <begin position="939"/>
        <end position="954"/>
    </location>
</feature>
<dbReference type="Pfam" id="PF19421">
    <property type="entry name" value="Fry_C"/>
    <property type="match status" value="2"/>
</dbReference>
<evidence type="ECO:0000259" key="2">
    <source>
        <dbReference type="Pfam" id="PF14225"/>
    </source>
</evidence>
<feature type="compositionally biased region" description="Polar residues" evidence="1">
    <location>
        <begin position="332"/>
        <end position="350"/>
    </location>
</feature>
<feature type="region of interest" description="Disordered" evidence="1">
    <location>
        <begin position="219"/>
        <end position="278"/>
    </location>
</feature>
<protein>
    <recommendedName>
        <fullName evidence="5">Protein furry</fullName>
    </recommendedName>
</protein>